<dbReference type="SUPFAM" id="SSF53474">
    <property type="entry name" value="alpha/beta-Hydrolases"/>
    <property type="match status" value="1"/>
</dbReference>
<comment type="caution">
    <text evidence="2">The sequence shown here is derived from an EMBL/GenBank/DDBJ whole genome shotgun (WGS) entry which is preliminary data.</text>
</comment>
<dbReference type="InterPro" id="IPR029058">
    <property type="entry name" value="AB_hydrolase_fold"/>
</dbReference>
<dbReference type="GO" id="GO:0052651">
    <property type="term" value="P:monoacylglycerol catabolic process"/>
    <property type="evidence" value="ECO:0007669"/>
    <property type="project" value="TreeGrafter"/>
</dbReference>
<dbReference type="Pfam" id="PF00561">
    <property type="entry name" value="Abhydrolase_1"/>
    <property type="match status" value="1"/>
</dbReference>
<protein>
    <submittedName>
        <fullName evidence="2">Lysophosphatidylserine lipase ABHD12</fullName>
    </submittedName>
</protein>
<dbReference type="AlphaFoldDB" id="A0A8X6MJR7"/>
<dbReference type="InterPro" id="IPR000073">
    <property type="entry name" value="AB_hydrolase_1"/>
</dbReference>
<reference evidence="2" key="1">
    <citation type="submission" date="2020-08" db="EMBL/GenBank/DDBJ databases">
        <title>Multicomponent nature underlies the extraordinary mechanical properties of spider dragline silk.</title>
        <authorList>
            <person name="Kono N."/>
            <person name="Nakamura H."/>
            <person name="Mori M."/>
            <person name="Yoshida Y."/>
            <person name="Ohtoshi R."/>
            <person name="Malay A.D."/>
            <person name="Moran D.A.P."/>
            <person name="Tomita M."/>
            <person name="Numata K."/>
            <person name="Arakawa K."/>
        </authorList>
    </citation>
    <scope>NUCLEOTIDE SEQUENCE</scope>
</reference>
<gene>
    <name evidence="2" type="primary">abhd12</name>
    <name evidence="2" type="ORF">TNIN_398721</name>
</gene>
<proteinExistence type="predicted"/>
<dbReference type="Gene3D" id="3.40.50.1820">
    <property type="entry name" value="alpha/beta hydrolase"/>
    <property type="match status" value="1"/>
</dbReference>
<accession>A0A8X6MJR7</accession>
<feature type="domain" description="AB hydrolase-1" evidence="1">
    <location>
        <begin position="154"/>
        <end position="245"/>
    </location>
</feature>
<keyword evidence="3" id="KW-1185">Reference proteome</keyword>
<dbReference type="GO" id="GO:0006660">
    <property type="term" value="P:phosphatidylserine catabolic process"/>
    <property type="evidence" value="ECO:0007669"/>
    <property type="project" value="TreeGrafter"/>
</dbReference>
<dbReference type="PANTHER" id="PTHR12277">
    <property type="entry name" value="ALPHA/BETA HYDROLASE DOMAIN-CONTAINING PROTEIN"/>
    <property type="match status" value="1"/>
</dbReference>
<evidence type="ECO:0000259" key="1">
    <source>
        <dbReference type="Pfam" id="PF00561"/>
    </source>
</evidence>
<dbReference type="GO" id="GO:0047372">
    <property type="term" value="F:monoacylglycerol lipase activity"/>
    <property type="evidence" value="ECO:0007669"/>
    <property type="project" value="TreeGrafter"/>
</dbReference>
<sequence length="393" mass="44028">MTYGLAAPLLPQMRMLNADAGFPHLFDCANSLEELDGARVDRLKEALESGQAPRRPQGPSNLPAVLLRGDSRIFLPLPLDKKGSGLSALPRLASAGERRIAETLSHPEYYGLNCTRHFFVETSPGVLLGVWHIPPATACHQMTSLSSLSLDDQPIILYLHGSAESRSAFYRRSLYNVLTRKPIQAHVITFDYRGFGDSTYISPTAKTLEEDATAMFQWLKKYVPASRIIVWGHSMGTGIAIRLSQALAKDVANNPFAVILEAPFTSIADATRTFPLSIFHRRMPLFEFFCSQRTRHPDTNLNSEERVGDVTAPLLILHAADDSMVWSEQGRKLWEKAVQDRPNHLHTPVFVEFDGKYGCGHRNIHKAPSLSAEVVSFLKSVEEYNEKKQRYRE</sequence>
<dbReference type="PANTHER" id="PTHR12277:SF194">
    <property type="entry name" value="FI04476P"/>
    <property type="match status" value="1"/>
</dbReference>
<name>A0A8X6MJR7_9ARAC</name>
<organism evidence="2 3">
    <name type="scientific">Trichonephila inaurata madagascariensis</name>
    <dbReference type="NCBI Taxonomy" id="2747483"/>
    <lineage>
        <taxon>Eukaryota</taxon>
        <taxon>Metazoa</taxon>
        <taxon>Ecdysozoa</taxon>
        <taxon>Arthropoda</taxon>
        <taxon>Chelicerata</taxon>
        <taxon>Arachnida</taxon>
        <taxon>Araneae</taxon>
        <taxon>Araneomorphae</taxon>
        <taxon>Entelegynae</taxon>
        <taxon>Araneoidea</taxon>
        <taxon>Nephilidae</taxon>
        <taxon>Trichonephila</taxon>
        <taxon>Trichonephila inaurata</taxon>
    </lineage>
</organism>
<dbReference type="EMBL" id="BMAV01027299">
    <property type="protein sequence ID" value="GFS57989.1"/>
    <property type="molecule type" value="Genomic_DNA"/>
</dbReference>
<evidence type="ECO:0000313" key="3">
    <source>
        <dbReference type="Proteomes" id="UP000886998"/>
    </source>
</evidence>
<dbReference type="OrthoDB" id="10249433at2759"/>
<dbReference type="Proteomes" id="UP000886998">
    <property type="component" value="Unassembled WGS sequence"/>
</dbReference>
<evidence type="ECO:0000313" key="2">
    <source>
        <dbReference type="EMBL" id="GFS57989.1"/>
    </source>
</evidence>
<dbReference type="GO" id="GO:0005789">
    <property type="term" value="C:endoplasmic reticulum membrane"/>
    <property type="evidence" value="ECO:0007669"/>
    <property type="project" value="TreeGrafter"/>
</dbReference>
<dbReference type="GO" id="GO:0004622">
    <property type="term" value="F:phosphatidylcholine lysophospholipase activity"/>
    <property type="evidence" value="ECO:0007669"/>
    <property type="project" value="TreeGrafter"/>
</dbReference>